<dbReference type="PANTHER" id="PTHR11733:SF240">
    <property type="entry name" value="GH14155P-RELATED"/>
    <property type="match status" value="1"/>
</dbReference>
<dbReference type="InterPro" id="IPR024079">
    <property type="entry name" value="MetalloPept_cat_dom_sf"/>
</dbReference>
<evidence type="ECO:0000256" key="8">
    <source>
        <dbReference type="SAM" id="Phobius"/>
    </source>
</evidence>
<accession>A0A915E5T7</accession>
<feature type="domain" description="Peptidase M13 C-terminal" evidence="9">
    <location>
        <begin position="425"/>
        <end position="644"/>
    </location>
</feature>
<dbReference type="InterPro" id="IPR000718">
    <property type="entry name" value="Peptidase_M13"/>
</dbReference>
<dbReference type="Pfam" id="PF01431">
    <property type="entry name" value="Peptidase_M13"/>
    <property type="match status" value="1"/>
</dbReference>
<evidence type="ECO:0000259" key="9">
    <source>
        <dbReference type="Pfam" id="PF01431"/>
    </source>
</evidence>
<dbReference type="SUPFAM" id="SSF55486">
    <property type="entry name" value="Metalloproteases ('zincins'), catalytic domain"/>
    <property type="match status" value="1"/>
</dbReference>
<feature type="domain" description="DUF7153" evidence="11">
    <location>
        <begin position="708"/>
        <end position="901"/>
    </location>
</feature>
<proteinExistence type="inferred from homology"/>
<dbReference type="Gene3D" id="1.10.1380.10">
    <property type="entry name" value="Neutral endopeptidase , domain2"/>
    <property type="match status" value="1"/>
</dbReference>
<dbReference type="InterPro" id="IPR002347">
    <property type="entry name" value="SDR_fam"/>
</dbReference>
<dbReference type="PROSITE" id="PS51885">
    <property type="entry name" value="NEPRILYSIN"/>
    <property type="match status" value="1"/>
</dbReference>
<dbReference type="GO" id="GO:0046872">
    <property type="term" value="F:metal ion binding"/>
    <property type="evidence" value="ECO:0007669"/>
    <property type="project" value="UniProtKB-KW"/>
</dbReference>
<keyword evidence="3" id="KW-0645">Protease</keyword>
<dbReference type="GO" id="GO:0016485">
    <property type="term" value="P:protein processing"/>
    <property type="evidence" value="ECO:0007669"/>
    <property type="project" value="TreeGrafter"/>
</dbReference>
<feature type="domain" description="Peptidase M13 N-terminal" evidence="10">
    <location>
        <begin position="4"/>
        <end position="364"/>
    </location>
</feature>
<evidence type="ECO:0000256" key="7">
    <source>
        <dbReference type="ARBA" id="ARBA00023049"/>
    </source>
</evidence>
<evidence type="ECO:0000259" key="10">
    <source>
        <dbReference type="Pfam" id="PF05649"/>
    </source>
</evidence>
<organism evidence="12 13">
    <name type="scientific">Ditylenchus dipsaci</name>
    <dbReference type="NCBI Taxonomy" id="166011"/>
    <lineage>
        <taxon>Eukaryota</taxon>
        <taxon>Metazoa</taxon>
        <taxon>Ecdysozoa</taxon>
        <taxon>Nematoda</taxon>
        <taxon>Chromadorea</taxon>
        <taxon>Rhabditida</taxon>
        <taxon>Tylenchina</taxon>
        <taxon>Tylenchomorpha</taxon>
        <taxon>Sphaerularioidea</taxon>
        <taxon>Anguinidae</taxon>
        <taxon>Anguininae</taxon>
        <taxon>Ditylenchus</taxon>
    </lineage>
</organism>
<evidence type="ECO:0000256" key="6">
    <source>
        <dbReference type="ARBA" id="ARBA00022833"/>
    </source>
</evidence>
<dbReference type="Gene3D" id="3.40.50.720">
    <property type="entry name" value="NAD(P)-binding Rossmann-like Domain"/>
    <property type="match status" value="2"/>
</dbReference>
<dbReference type="InterPro" id="IPR042089">
    <property type="entry name" value="Peptidase_M13_dom_2"/>
</dbReference>
<keyword evidence="12" id="KW-1185">Reference proteome</keyword>
<dbReference type="SUPFAM" id="SSF51735">
    <property type="entry name" value="NAD(P)-binding Rossmann-fold domains"/>
    <property type="match status" value="1"/>
</dbReference>
<dbReference type="InterPro" id="IPR036291">
    <property type="entry name" value="NAD(P)-bd_dom_sf"/>
</dbReference>
<comment type="cofactor">
    <cofactor evidence="1">
        <name>Zn(2+)</name>
        <dbReference type="ChEBI" id="CHEBI:29105"/>
    </cofactor>
</comment>
<name>A0A915E5T7_9BILA</name>
<feature type="transmembrane region" description="Helical" evidence="8">
    <location>
        <begin position="1151"/>
        <end position="1171"/>
    </location>
</feature>
<dbReference type="InterPro" id="IPR055577">
    <property type="entry name" value="DUF7153"/>
</dbReference>
<keyword evidence="7" id="KW-0482">Metalloprotease</keyword>
<evidence type="ECO:0000256" key="3">
    <source>
        <dbReference type="ARBA" id="ARBA00022670"/>
    </source>
</evidence>
<reference evidence="13" key="1">
    <citation type="submission" date="2022-11" db="UniProtKB">
        <authorList>
            <consortium name="WormBaseParasite"/>
        </authorList>
    </citation>
    <scope>IDENTIFICATION</scope>
</reference>
<evidence type="ECO:0000256" key="4">
    <source>
        <dbReference type="ARBA" id="ARBA00022723"/>
    </source>
</evidence>
<sequence>MFLFYDACLDLNSRNVEKSSFVLNKIATLKQQSPSTLMPLDTQWLIDSFPIGPISTDNPFQSFPQQPFFSFTLEIDIRETDSNIFFLRPSAPPDFVKAPALFFDPIFAELLEKYKTYLAAILALFIEDDSIHSNKVFAKPTNGSWDQEIKRRVDSFINIEVKRMKILDNQKPLNNLDPTDDKTYISLSEMQKLYTPSINWAQYIESFIPKRALRRLERKGDGDLNEMVVGVNSIELFDQIASLIQSVSAQEMSDYLEFYLLLPTVPFLDQRYLELVSNISGTPLTKESNREFCKILAFRYFPHQLDQLYVESFFRDDVRDAVQDLFSYIEEAFIDMVEDLDWMDDDTKDEALDKLDAIKIHIGYFDQVFDEDRVNDIYEEYKLTTQMNFLEIVSNLDLWTNTKIAEAISISDRDDFFVNGALFVNAFYLREYNLIFIMESILQGVFYNENHPDVFNFAAIGSVMAHELTHGYDTGGSQHDADGNVRDWWDPETRLNFVGQTQCFIDAYSEYQIYINDSYSQPIDGELTQGENLADNGGIRAAYYAMQNFLDDVDEGANDYFSPYKTIRGLQEFNEEQLFFISAGFLWCTKFTPEVQLNIINNLKDEHSPAEARVNVVFRNQPEFAEAFNCPKGSRMNPKNKCAVCSMITTNSNYSFYTKKTSRRFLIATISKQLGGSYNLGPSEMNWEQTPFICGTDICRDFREYFTLDMRRLKSLDNNAQHKFLDVSFVVASCPTSEARLNFLCSNFYLEESRNNYEKGLYEELHSVEAEDSDFDYDEANGEYMDEEQSRKLLGYIFVAYEAGQEDQFCDNDYDFDGFVRPQKFAIDWRKWSGIRELCETLPPQCTFKRMVFYRELSDTSTYKHVLLIEVNRILAHPSIARNSVNNIRSQINVYIGLYTEVEFEMDLEALQTLVIVSETVKCVGCSLVVIFRPIPRASKDLSISKFSRNCHYEVDLMNQPSPTRLKVPNQLDVNRNYTSSITRTPTMKRKAILEKANSWNIVKNIFNRQAEEDELNNNPGISNIDWQNKQQAVTKSPTRKGLYRLRNLFKKPFSRSSANAQDSFNNNNFLDNGLTNDIEPEVNNYGTFTGEKSTNKNGFGDGNRKVRNSANASKVLKDHINNMSSTARSNRLVNQEEPSTDNQNTGISPYILIGAPILAVLVFILFLVLLRRWIKGFQFKEKVNGYGKVAIVTGASAGIGKQIAKELNLRQIRVYMMCRNVKKGQQVAEELHKSRLMVRYGDLSISLPSETLHRSLSKKKESWTFCNHLGHILLTEFSDLHLYADTVDSAISNSEEHFKRLSQTYFRSKLANAMTTVALANKFASQTAYQRLTINSCHPGVVGTSLIKGDFFQKIVKPLLWFTYKTEKDGAQTPLFLALSKNLEGVSGKYFSEGKVSKTHPLVKDLDACNELYRVALKECGL</sequence>
<dbReference type="CDD" id="cd08662">
    <property type="entry name" value="M13"/>
    <property type="match status" value="1"/>
</dbReference>
<protein>
    <submittedName>
        <fullName evidence="13">Uncharacterized protein</fullName>
    </submittedName>
</protein>
<dbReference type="Pfam" id="PF23672">
    <property type="entry name" value="DUF7153"/>
    <property type="match status" value="1"/>
</dbReference>
<keyword evidence="5" id="KW-0378">Hydrolase</keyword>
<dbReference type="GO" id="GO:0004222">
    <property type="term" value="F:metalloendopeptidase activity"/>
    <property type="evidence" value="ECO:0007669"/>
    <property type="project" value="InterPro"/>
</dbReference>
<dbReference type="Gene3D" id="3.40.390.10">
    <property type="entry name" value="Collagenase (Catalytic Domain)"/>
    <property type="match status" value="1"/>
</dbReference>
<dbReference type="WBParaSite" id="jg2650.2">
    <property type="protein sequence ID" value="jg2650.2"/>
    <property type="gene ID" value="jg2650"/>
</dbReference>
<evidence type="ECO:0000313" key="12">
    <source>
        <dbReference type="Proteomes" id="UP000887574"/>
    </source>
</evidence>
<dbReference type="Pfam" id="PF00106">
    <property type="entry name" value="adh_short"/>
    <property type="match status" value="1"/>
</dbReference>
<evidence type="ECO:0000259" key="11">
    <source>
        <dbReference type="Pfam" id="PF23672"/>
    </source>
</evidence>
<keyword evidence="8" id="KW-1133">Transmembrane helix</keyword>
<evidence type="ECO:0000313" key="13">
    <source>
        <dbReference type="WBParaSite" id="jg2650.2"/>
    </source>
</evidence>
<comment type="similarity">
    <text evidence="2">Belongs to the peptidase M13 family.</text>
</comment>
<dbReference type="Proteomes" id="UP000887574">
    <property type="component" value="Unplaced"/>
</dbReference>
<evidence type="ECO:0000256" key="1">
    <source>
        <dbReference type="ARBA" id="ARBA00001947"/>
    </source>
</evidence>
<keyword evidence="6" id="KW-0862">Zinc</keyword>
<dbReference type="GO" id="GO:0005886">
    <property type="term" value="C:plasma membrane"/>
    <property type="evidence" value="ECO:0007669"/>
    <property type="project" value="TreeGrafter"/>
</dbReference>
<keyword evidence="8" id="KW-0472">Membrane</keyword>
<keyword evidence="8" id="KW-0812">Transmembrane</keyword>
<dbReference type="PANTHER" id="PTHR11733">
    <property type="entry name" value="ZINC METALLOPROTEASE FAMILY M13 NEPRILYSIN-RELATED"/>
    <property type="match status" value="1"/>
</dbReference>
<keyword evidence="4" id="KW-0479">Metal-binding</keyword>
<dbReference type="PRINTS" id="PR00786">
    <property type="entry name" value="NEPRILYSIN"/>
</dbReference>
<dbReference type="InterPro" id="IPR008753">
    <property type="entry name" value="Peptidase_M13_N"/>
</dbReference>
<evidence type="ECO:0000256" key="2">
    <source>
        <dbReference type="ARBA" id="ARBA00007357"/>
    </source>
</evidence>
<evidence type="ECO:0000256" key="5">
    <source>
        <dbReference type="ARBA" id="ARBA00022801"/>
    </source>
</evidence>
<dbReference type="InterPro" id="IPR018497">
    <property type="entry name" value="Peptidase_M13_C"/>
</dbReference>
<dbReference type="Pfam" id="PF05649">
    <property type="entry name" value="Peptidase_M13_N"/>
    <property type="match status" value="1"/>
</dbReference>